<name>A0A431V459_9GAMM</name>
<protein>
    <submittedName>
        <fullName evidence="1">Uncharacterized protein</fullName>
    </submittedName>
</protein>
<proteinExistence type="predicted"/>
<gene>
    <name evidence="1" type="ORF">EKG36_07685</name>
</gene>
<dbReference type="EMBL" id="RXNS01000006">
    <property type="protein sequence ID" value="RTR04993.1"/>
    <property type="molecule type" value="Genomic_DNA"/>
</dbReference>
<dbReference type="AlphaFoldDB" id="A0A431V459"/>
<reference evidence="1 2" key="1">
    <citation type="submission" date="2018-12" db="EMBL/GenBank/DDBJ databases">
        <authorList>
            <person name="Yu L."/>
        </authorList>
    </citation>
    <scope>NUCLEOTIDE SEQUENCE [LARGE SCALE GENOMIC DNA]</scope>
    <source>
        <strain evidence="1 2">11S</strain>
    </source>
</reference>
<organism evidence="1 2">
    <name type="scientific">Halomonas nitroreducens</name>
    <dbReference type="NCBI Taxonomy" id="447425"/>
    <lineage>
        <taxon>Bacteria</taxon>
        <taxon>Pseudomonadati</taxon>
        <taxon>Pseudomonadota</taxon>
        <taxon>Gammaproteobacteria</taxon>
        <taxon>Oceanospirillales</taxon>
        <taxon>Halomonadaceae</taxon>
        <taxon>Halomonas</taxon>
    </lineage>
</organism>
<evidence type="ECO:0000313" key="1">
    <source>
        <dbReference type="EMBL" id="RTR04993.1"/>
    </source>
</evidence>
<sequence length="95" mass="9798">MNVLVVSYAPGSDLLLSLSVDRPPHPGEVLHVAGQRVRVLRAIPLVDFHDHAYSVVVTEMPGPAAEAFPLAGESPVTIDEPAVLGAPGGSVSPPS</sequence>
<dbReference type="Proteomes" id="UP000267400">
    <property type="component" value="Unassembled WGS sequence"/>
</dbReference>
<dbReference type="RefSeq" id="WP_126482734.1">
    <property type="nucleotide sequence ID" value="NZ_RXNS01000006.1"/>
</dbReference>
<accession>A0A431V459</accession>
<comment type="caution">
    <text evidence="1">The sequence shown here is derived from an EMBL/GenBank/DDBJ whole genome shotgun (WGS) entry which is preliminary data.</text>
</comment>
<keyword evidence="2" id="KW-1185">Reference proteome</keyword>
<evidence type="ECO:0000313" key="2">
    <source>
        <dbReference type="Proteomes" id="UP000267400"/>
    </source>
</evidence>